<dbReference type="InterPro" id="IPR044730">
    <property type="entry name" value="RNase_H-like_dom_plant"/>
</dbReference>
<evidence type="ECO:0000259" key="1">
    <source>
        <dbReference type="Pfam" id="PF13456"/>
    </source>
</evidence>
<dbReference type="InterPro" id="IPR002156">
    <property type="entry name" value="RNaseH_domain"/>
</dbReference>
<feature type="domain" description="RNase H type-1" evidence="1">
    <location>
        <begin position="266"/>
        <end position="387"/>
    </location>
</feature>
<organism evidence="2 3">
    <name type="scientific">Lolium multiflorum</name>
    <name type="common">Italian ryegrass</name>
    <name type="synonym">Lolium perenne subsp. multiflorum</name>
    <dbReference type="NCBI Taxonomy" id="4521"/>
    <lineage>
        <taxon>Eukaryota</taxon>
        <taxon>Viridiplantae</taxon>
        <taxon>Streptophyta</taxon>
        <taxon>Embryophyta</taxon>
        <taxon>Tracheophyta</taxon>
        <taxon>Spermatophyta</taxon>
        <taxon>Magnoliopsida</taxon>
        <taxon>Liliopsida</taxon>
        <taxon>Poales</taxon>
        <taxon>Poaceae</taxon>
        <taxon>BOP clade</taxon>
        <taxon>Pooideae</taxon>
        <taxon>Poodae</taxon>
        <taxon>Poeae</taxon>
        <taxon>Poeae Chloroplast Group 2 (Poeae type)</taxon>
        <taxon>Loliodinae</taxon>
        <taxon>Loliinae</taxon>
        <taxon>Lolium</taxon>
    </lineage>
</organism>
<dbReference type="GO" id="GO:0003676">
    <property type="term" value="F:nucleic acid binding"/>
    <property type="evidence" value="ECO:0007669"/>
    <property type="project" value="InterPro"/>
</dbReference>
<dbReference type="GO" id="GO:0004523">
    <property type="term" value="F:RNA-DNA hybrid ribonuclease activity"/>
    <property type="evidence" value="ECO:0007669"/>
    <property type="project" value="InterPro"/>
</dbReference>
<dbReference type="EMBL" id="JAUUTY010000006">
    <property type="protein sequence ID" value="KAK1618225.1"/>
    <property type="molecule type" value="Genomic_DNA"/>
</dbReference>
<sequence>MQAFQSCLMDCSLEDIGYMGDPFTWKRGRIRERLDRAVADGNWLMLNPGAKLQHLGFIKSDHRPILLDTEYQVIPPPPRSGPRRFEAAWLKENEFRQEVRKAWDNALSTSDDGVLGRLGRMHEALHAWDSQILRKPKRRLRKAQRELEKAMSGPMTDENEATAKEMANLIELLLEQDEVYWAQRSRANWMHQGDRNTSFFHNFASARRKKNTISKLKDDNGIWVEDMNNATFLQQVLDTYCANSGQLATSGEIKWSRPEGAVVKLNVDASFHDDGKTGAIGAVLRNARGEFIAASAMFLSNVDSAVMAEAIALKEGLQMAIQLGCNRLQAESDCMEIVDAFNEKDAWCSAQTAIFAECIDKMTSIGNVSVGHVPREANQVAHLLAQNSYASQITCNWVDEPPSFLLDKLLHDVIL</sequence>
<evidence type="ECO:0000313" key="3">
    <source>
        <dbReference type="Proteomes" id="UP001231189"/>
    </source>
</evidence>
<dbReference type="InterPro" id="IPR052929">
    <property type="entry name" value="RNase_H-like_EbsB-rel"/>
</dbReference>
<accession>A0AAD8RB44</accession>
<dbReference type="PANTHER" id="PTHR47074">
    <property type="entry name" value="BNAC02G40300D PROTEIN"/>
    <property type="match status" value="1"/>
</dbReference>
<comment type="caution">
    <text evidence="2">The sequence shown here is derived from an EMBL/GenBank/DDBJ whole genome shotgun (WGS) entry which is preliminary data.</text>
</comment>
<name>A0AAD8RB44_LOLMU</name>
<dbReference type="Pfam" id="PF13456">
    <property type="entry name" value="RVT_3"/>
    <property type="match status" value="1"/>
</dbReference>
<dbReference type="CDD" id="cd06222">
    <property type="entry name" value="RNase_H_like"/>
    <property type="match status" value="1"/>
</dbReference>
<dbReference type="InterPro" id="IPR036691">
    <property type="entry name" value="Endo/exonu/phosph_ase_sf"/>
</dbReference>
<proteinExistence type="predicted"/>
<dbReference type="SUPFAM" id="SSF53098">
    <property type="entry name" value="Ribonuclease H-like"/>
    <property type="match status" value="1"/>
</dbReference>
<keyword evidence="3" id="KW-1185">Reference proteome</keyword>
<dbReference type="PANTHER" id="PTHR47074:SF11">
    <property type="entry name" value="REVERSE TRANSCRIPTASE-LIKE PROTEIN"/>
    <property type="match status" value="1"/>
</dbReference>
<dbReference type="AlphaFoldDB" id="A0AAD8RB44"/>
<dbReference type="InterPro" id="IPR036397">
    <property type="entry name" value="RNaseH_sf"/>
</dbReference>
<dbReference type="Proteomes" id="UP001231189">
    <property type="component" value="Unassembled WGS sequence"/>
</dbReference>
<gene>
    <name evidence="2" type="ORF">QYE76_023742</name>
</gene>
<reference evidence="2" key="1">
    <citation type="submission" date="2023-07" db="EMBL/GenBank/DDBJ databases">
        <title>A chromosome-level genome assembly of Lolium multiflorum.</title>
        <authorList>
            <person name="Chen Y."/>
            <person name="Copetti D."/>
            <person name="Kolliker R."/>
            <person name="Studer B."/>
        </authorList>
    </citation>
    <scope>NUCLEOTIDE SEQUENCE</scope>
    <source>
        <strain evidence="2">02402/16</strain>
        <tissue evidence="2">Leaf</tissue>
    </source>
</reference>
<dbReference type="Gene3D" id="3.30.420.10">
    <property type="entry name" value="Ribonuclease H-like superfamily/Ribonuclease H"/>
    <property type="match status" value="1"/>
</dbReference>
<evidence type="ECO:0000313" key="2">
    <source>
        <dbReference type="EMBL" id="KAK1618225.1"/>
    </source>
</evidence>
<dbReference type="SUPFAM" id="SSF56219">
    <property type="entry name" value="DNase I-like"/>
    <property type="match status" value="1"/>
</dbReference>
<dbReference type="InterPro" id="IPR012337">
    <property type="entry name" value="RNaseH-like_sf"/>
</dbReference>
<protein>
    <recommendedName>
        <fullName evidence="1">RNase H type-1 domain-containing protein</fullName>
    </recommendedName>
</protein>